<keyword evidence="5" id="KW-1185">Reference proteome</keyword>
<evidence type="ECO:0000313" key="4">
    <source>
        <dbReference type="EnsemblMetazoa" id="ADAC007562-PA"/>
    </source>
</evidence>
<feature type="compositionally biased region" description="Acidic residues" evidence="1">
    <location>
        <begin position="135"/>
        <end position="153"/>
    </location>
</feature>
<reference evidence="3 5" key="1">
    <citation type="journal article" date="2010" name="BMC Genomics">
        <title>Combination of measures distinguishes pre-miRNAs from other stem-loops in the genome of the newly sequenced Anopheles darlingi.</title>
        <authorList>
            <person name="Mendes N.D."/>
            <person name="Freitas A.T."/>
            <person name="Vasconcelos A.T."/>
            <person name="Sagot M.F."/>
        </authorList>
    </citation>
    <scope>NUCLEOTIDE SEQUENCE</scope>
</reference>
<name>W5J9Z6_ANODA</name>
<accession>W5J9Z6</accession>
<sequence>MKLLLLMVTAVAFLLGPVESLPLLRSSIFGSRRATERPLLALSLESSEAAPALATEDSVEPLSAAAGELEDYDDEENSHEWNYHPTYHELWASTSQSFYDVLLNVLQLVGNQVRQEVQRARVQQAALDTLPTSDEYYDDDDYDNDDDDDDLMV</sequence>
<dbReference type="VEuPathDB" id="VectorBase:ADAC007562"/>
<feature type="chain" id="PRO_5010155122" description="Secreted protein" evidence="2">
    <location>
        <begin position="21"/>
        <end position="153"/>
    </location>
</feature>
<evidence type="ECO:0000313" key="5">
    <source>
        <dbReference type="Proteomes" id="UP000000673"/>
    </source>
</evidence>
<gene>
    <name evidence="3" type="ORF">AND_007562</name>
</gene>
<evidence type="ECO:0008006" key="6">
    <source>
        <dbReference type="Google" id="ProtNLM"/>
    </source>
</evidence>
<reference evidence="3" key="2">
    <citation type="submission" date="2010-05" db="EMBL/GenBank/DDBJ databases">
        <authorList>
            <person name="Almeida L.G."/>
            <person name="Nicolas M.F."/>
            <person name="Souza R.C."/>
            <person name="Vasconcelos A.T.R."/>
        </authorList>
    </citation>
    <scope>NUCLEOTIDE SEQUENCE</scope>
</reference>
<evidence type="ECO:0000313" key="3">
    <source>
        <dbReference type="EMBL" id="ETN60816.1"/>
    </source>
</evidence>
<feature type="region of interest" description="Disordered" evidence="1">
    <location>
        <begin position="131"/>
        <end position="153"/>
    </location>
</feature>
<organism evidence="3">
    <name type="scientific">Anopheles darlingi</name>
    <name type="common">Mosquito</name>
    <dbReference type="NCBI Taxonomy" id="43151"/>
    <lineage>
        <taxon>Eukaryota</taxon>
        <taxon>Metazoa</taxon>
        <taxon>Ecdysozoa</taxon>
        <taxon>Arthropoda</taxon>
        <taxon>Hexapoda</taxon>
        <taxon>Insecta</taxon>
        <taxon>Pterygota</taxon>
        <taxon>Neoptera</taxon>
        <taxon>Endopterygota</taxon>
        <taxon>Diptera</taxon>
        <taxon>Nematocera</taxon>
        <taxon>Culicoidea</taxon>
        <taxon>Culicidae</taxon>
        <taxon>Anophelinae</taxon>
        <taxon>Anopheles</taxon>
    </lineage>
</organism>
<dbReference type="HOGENOM" id="CLU_1714809_0_0_1"/>
<feature type="signal peptide" evidence="2">
    <location>
        <begin position="1"/>
        <end position="20"/>
    </location>
</feature>
<proteinExistence type="predicted"/>
<dbReference type="AlphaFoldDB" id="W5J9Z6"/>
<dbReference type="EMBL" id="ADMH02001863">
    <property type="protein sequence ID" value="ETN60816.1"/>
    <property type="molecule type" value="Genomic_DNA"/>
</dbReference>
<keyword evidence="2" id="KW-0732">Signal</keyword>
<protein>
    <recommendedName>
        <fullName evidence="6">Secreted protein</fullName>
    </recommendedName>
</protein>
<reference evidence="4" key="4">
    <citation type="submission" date="2015-06" db="UniProtKB">
        <authorList>
            <consortium name="EnsemblMetazoa"/>
        </authorList>
    </citation>
    <scope>IDENTIFICATION</scope>
</reference>
<dbReference type="Proteomes" id="UP000000673">
    <property type="component" value="Unassembled WGS sequence"/>
</dbReference>
<evidence type="ECO:0000256" key="1">
    <source>
        <dbReference type="SAM" id="MobiDB-lite"/>
    </source>
</evidence>
<evidence type="ECO:0000256" key="2">
    <source>
        <dbReference type="SAM" id="SignalP"/>
    </source>
</evidence>
<dbReference type="EnsemblMetazoa" id="ADAC007562-RA">
    <property type="protein sequence ID" value="ADAC007562-PA"/>
    <property type="gene ID" value="ADAC007562"/>
</dbReference>
<reference evidence="3" key="3">
    <citation type="journal article" date="2013" name="Nucleic Acids Res.">
        <title>The genome of Anopheles darlingi, the main neotropical malaria vector.</title>
        <authorList>
            <person name="Marinotti O."/>
            <person name="Cerqueira G.C."/>
            <person name="de Almeida L.G."/>
            <person name="Ferro M.I."/>
            <person name="Loreto E.L."/>
            <person name="Zaha A."/>
            <person name="Teixeira S.M."/>
            <person name="Wespiser A.R."/>
            <person name="Almeida E Silva A."/>
            <person name="Schlindwein A.D."/>
            <person name="Pacheco A.C."/>
            <person name="Silva A.L."/>
            <person name="Graveley B.R."/>
            <person name="Walenz B.P."/>
            <person name="Lima Bde A."/>
            <person name="Ribeiro C.A."/>
            <person name="Nunes-Silva C.G."/>
            <person name="de Carvalho C.R."/>
            <person name="Soares C.M."/>
            <person name="de Menezes C.B."/>
            <person name="Matiolli C."/>
            <person name="Caffrey D."/>
            <person name="Araujo D.A."/>
            <person name="de Oliveira D.M."/>
            <person name="Golenbock D."/>
            <person name="Grisard E.C."/>
            <person name="Fantinatti-Garboggini F."/>
            <person name="de Carvalho F.M."/>
            <person name="Barcellos F.G."/>
            <person name="Prosdocimi F."/>
            <person name="May G."/>
            <person name="Azevedo Junior G.M."/>
            <person name="Guimaraes G.M."/>
            <person name="Goldman G.H."/>
            <person name="Padilha I.Q."/>
            <person name="Batista Jda S."/>
            <person name="Ferro J.A."/>
            <person name="Ribeiro J.M."/>
            <person name="Fietto J.L."/>
            <person name="Dabbas K.M."/>
            <person name="Cerdeira L."/>
            <person name="Agnez-Lima L.F."/>
            <person name="Brocchi M."/>
            <person name="de Carvalho M.O."/>
            <person name="Teixeira Mde M."/>
            <person name="Diniz Maia Mde M."/>
            <person name="Goldman M.H."/>
            <person name="Cruz Schneider M.P."/>
            <person name="Felipe M.S."/>
            <person name="Hungria M."/>
            <person name="Nicolas M.F."/>
            <person name="Pereira M."/>
            <person name="Montes M.A."/>
            <person name="Cantao M.E."/>
            <person name="Vincentz M."/>
            <person name="Rafael M.S."/>
            <person name="Silverman N."/>
            <person name="Stoco P.H."/>
            <person name="Souza R.C."/>
            <person name="Vicentini R."/>
            <person name="Gazzinelli R.T."/>
            <person name="Neves Rde O."/>
            <person name="Silva R."/>
            <person name="Astolfi-Filho S."/>
            <person name="Maciel T.E."/>
            <person name="Urmenyi T.P."/>
            <person name="Tadei W.P."/>
            <person name="Camargo E.P."/>
            <person name="de Vasconcelos A.T."/>
        </authorList>
    </citation>
    <scope>NUCLEOTIDE SEQUENCE</scope>
</reference>